<dbReference type="AlphaFoldDB" id="A0A8H4R354"/>
<dbReference type="InterPro" id="IPR006020">
    <property type="entry name" value="PTB/PI_dom"/>
</dbReference>
<dbReference type="Proteomes" id="UP000521872">
    <property type="component" value="Unassembled WGS sequence"/>
</dbReference>
<keyword evidence="1" id="KW-0862">Zinc</keyword>
<keyword evidence="6" id="KW-1185">Reference proteome</keyword>
<feature type="compositionally biased region" description="Basic residues" evidence="2">
    <location>
        <begin position="271"/>
        <end position="288"/>
    </location>
</feature>
<gene>
    <name evidence="5" type="ORF">D9613_001258</name>
</gene>
<evidence type="ECO:0000259" key="3">
    <source>
        <dbReference type="PROSITE" id="PS01179"/>
    </source>
</evidence>
<evidence type="ECO:0000259" key="4">
    <source>
        <dbReference type="PROSITE" id="PS50157"/>
    </source>
</evidence>
<feature type="region of interest" description="Disordered" evidence="2">
    <location>
        <begin position="422"/>
        <end position="452"/>
    </location>
</feature>
<feature type="domain" description="PID" evidence="3">
    <location>
        <begin position="129"/>
        <end position="200"/>
    </location>
</feature>
<evidence type="ECO:0000313" key="6">
    <source>
        <dbReference type="Proteomes" id="UP000521872"/>
    </source>
</evidence>
<feature type="region of interest" description="Disordered" evidence="2">
    <location>
        <begin position="263"/>
        <end position="342"/>
    </location>
</feature>
<name>A0A8H4R354_9AGAR</name>
<sequence>MSPVAPTTTGRRATERFQCTGYGICEESFSMTEDLASHITARHSKSSKSTVLLLSSALRGSRGFTFPSRSPRLYEPINVLKKNMSDAQLHVNAEKAFQPQSDTSASATSKAHETLPSEVQASIHWLSANLALDRLRLLDLDVRRLMHNHGIGPSEYVLLAGFDRSLIIDGIGYMQQIHLFTVVDVSRIQPLALKLGKLFSPLSSMIFTPSTQLRLPVMKMDGTEWPFDEFVAHYFKSIFSSSPTALEINDARSVVHFMDEYPKDGGASVHNHSRKPRSEKKSEKGKRKGKDDSNRGWRSGKARSNGEDENDDQPPGEGNGGDDSGEGSGHRDGPQKPVVSDSDAAHRITFHVQAKIHCNDIRYVQTINSSGSLSVQMTKQTAEFRKYDIDFTGITHCSQHTPNTVSFDQDYLQITVDSQRDNGQLEYTRPLRTAGPAEIKKSSSSKSTTNLDASFNASFHPSAGFRISRSSEKGQSEERMESISRIHHGKRLGLLWWGYSLNDRLARNAGLEMLEGNPHLPFVKLQYRFPPLDAGASEEVVEDASQVADTRKISRDAPIDVEFASFWNLVPSSISSSALSSSSSPSSSKLKNIIQSFKEQRPSYSNMVQCIILTIPPLVHTDSDYIAELNVNNIAPVTQGRAAGSGAGIKDDGAAAVAETSKRVVQRFGEVKFRTNTIPACDEREAKTNVNHNMLRPTMLNLEEPDASRRGLPSKTSIQFEVSVPPGQKKGILAWLKVKKLRRRFLSGKRVPSPSVPDPGQDVGNKSGKEGVRTTDILDSNLNSRIATVPG</sequence>
<evidence type="ECO:0008006" key="7">
    <source>
        <dbReference type="Google" id="ProtNLM"/>
    </source>
</evidence>
<evidence type="ECO:0000256" key="2">
    <source>
        <dbReference type="SAM" id="MobiDB-lite"/>
    </source>
</evidence>
<dbReference type="InterPro" id="IPR013087">
    <property type="entry name" value="Znf_C2H2_type"/>
</dbReference>
<evidence type="ECO:0000256" key="1">
    <source>
        <dbReference type="PROSITE-ProRule" id="PRU00042"/>
    </source>
</evidence>
<proteinExistence type="predicted"/>
<accession>A0A8H4R354</accession>
<feature type="domain" description="C2H2-type" evidence="4">
    <location>
        <begin position="17"/>
        <end position="48"/>
    </location>
</feature>
<dbReference type="PROSITE" id="PS50157">
    <property type="entry name" value="ZINC_FINGER_C2H2_2"/>
    <property type="match status" value="1"/>
</dbReference>
<reference evidence="5 6" key="1">
    <citation type="submission" date="2019-12" db="EMBL/GenBank/DDBJ databases">
        <authorList>
            <person name="Floudas D."/>
            <person name="Bentzer J."/>
            <person name="Ahren D."/>
            <person name="Johansson T."/>
            <person name="Persson P."/>
            <person name="Tunlid A."/>
        </authorList>
    </citation>
    <scope>NUCLEOTIDE SEQUENCE [LARGE SCALE GENOMIC DNA]</scope>
    <source>
        <strain evidence="5 6">CBS 102.39</strain>
    </source>
</reference>
<evidence type="ECO:0000313" key="5">
    <source>
        <dbReference type="EMBL" id="KAF4620932.1"/>
    </source>
</evidence>
<dbReference type="EMBL" id="JAACJL010000015">
    <property type="protein sequence ID" value="KAF4620932.1"/>
    <property type="molecule type" value="Genomic_DNA"/>
</dbReference>
<feature type="region of interest" description="Disordered" evidence="2">
    <location>
        <begin position="748"/>
        <end position="791"/>
    </location>
</feature>
<dbReference type="PROSITE" id="PS01179">
    <property type="entry name" value="PID"/>
    <property type="match status" value="1"/>
</dbReference>
<feature type="compositionally biased region" description="Polar residues" evidence="2">
    <location>
        <begin position="777"/>
        <end position="791"/>
    </location>
</feature>
<keyword evidence="1" id="KW-0863">Zinc-finger</keyword>
<keyword evidence="1" id="KW-0479">Metal-binding</keyword>
<comment type="caution">
    <text evidence="5">The sequence shown here is derived from an EMBL/GenBank/DDBJ whole genome shotgun (WGS) entry which is preliminary data.</text>
</comment>
<dbReference type="GO" id="GO:0008270">
    <property type="term" value="F:zinc ion binding"/>
    <property type="evidence" value="ECO:0007669"/>
    <property type="project" value="UniProtKB-KW"/>
</dbReference>
<protein>
    <recommendedName>
        <fullName evidence="7">C2H2-type domain-containing protein</fullName>
    </recommendedName>
</protein>
<organism evidence="5 6">
    <name type="scientific">Agrocybe pediades</name>
    <dbReference type="NCBI Taxonomy" id="84607"/>
    <lineage>
        <taxon>Eukaryota</taxon>
        <taxon>Fungi</taxon>
        <taxon>Dikarya</taxon>
        <taxon>Basidiomycota</taxon>
        <taxon>Agaricomycotina</taxon>
        <taxon>Agaricomycetes</taxon>
        <taxon>Agaricomycetidae</taxon>
        <taxon>Agaricales</taxon>
        <taxon>Agaricineae</taxon>
        <taxon>Strophariaceae</taxon>
        <taxon>Agrocybe</taxon>
    </lineage>
</organism>